<reference evidence="5" key="1">
    <citation type="submission" date="2023-07" db="EMBL/GenBank/DDBJ databases">
        <title>30 novel species of actinomycetes from the DSMZ collection.</title>
        <authorList>
            <person name="Nouioui I."/>
        </authorList>
    </citation>
    <scope>NUCLEOTIDE SEQUENCE [LARGE SCALE GENOMIC DNA]</scope>
    <source>
        <strain evidence="5">DSM 42041</strain>
    </source>
</reference>
<keyword evidence="5" id="KW-1185">Reference proteome</keyword>
<evidence type="ECO:0000313" key="4">
    <source>
        <dbReference type="EMBL" id="MDT0377502.1"/>
    </source>
</evidence>
<dbReference type="Gene3D" id="3.40.630.30">
    <property type="match status" value="1"/>
</dbReference>
<dbReference type="EMBL" id="JAVREQ010000001">
    <property type="protein sequence ID" value="MDT0377502.1"/>
    <property type="molecule type" value="Genomic_DNA"/>
</dbReference>
<dbReference type="InterPro" id="IPR050832">
    <property type="entry name" value="Bact_Acetyltransf"/>
</dbReference>
<evidence type="ECO:0000313" key="5">
    <source>
        <dbReference type="Proteomes" id="UP001183414"/>
    </source>
</evidence>
<dbReference type="InterPro" id="IPR000182">
    <property type="entry name" value="GNAT_dom"/>
</dbReference>
<protein>
    <submittedName>
        <fullName evidence="4">GNAT family N-acetyltransferase</fullName>
        <ecNumber evidence="4">2.3.1.-</ecNumber>
    </submittedName>
</protein>
<evidence type="ECO:0000256" key="2">
    <source>
        <dbReference type="ARBA" id="ARBA00023315"/>
    </source>
</evidence>
<dbReference type="GO" id="GO:0016746">
    <property type="term" value="F:acyltransferase activity"/>
    <property type="evidence" value="ECO:0007669"/>
    <property type="project" value="UniProtKB-KW"/>
</dbReference>
<accession>A0ABU2NKJ5</accession>
<dbReference type="InterPro" id="IPR016181">
    <property type="entry name" value="Acyl_CoA_acyltransferase"/>
</dbReference>
<dbReference type="RefSeq" id="WP_311671472.1">
    <property type="nucleotide sequence ID" value="NZ_JAVREQ010000001.1"/>
</dbReference>
<feature type="domain" description="N-acetyltransferase" evidence="3">
    <location>
        <begin position="21"/>
        <end position="162"/>
    </location>
</feature>
<dbReference type="PANTHER" id="PTHR43877">
    <property type="entry name" value="AMINOALKYLPHOSPHONATE N-ACETYLTRANSFERASE-RELATED-RELATED"/>
    <property type="match status" value="1"/>
</dbReference>
<dbReference type="PANTHER" id="PTHR43877:SF2">
    <property type="entry name" value="AMINOALKYLPHOSPHONATE N-ACETYLTRANSFERASE-RELATED"/>
    <property type="match status" value="1"/>
</dbReference>
<organism evidence="4 5">
    <name type="scientific">Streptomyces hazeniae</name>
    <dbReference type="NCBI Taxonomy" id="3075538"/>
    <lineage>
        <taxon>Bacteria</taxon>
        <taxon>Bacillati</taxon>
        <taxon>Actinomycetota</taxon>
        <taxon>Actinomycetes</taxon>
        <taxon>Kitasatosporales</taxon>
        <taxon>Streptomycetaceae</taxon>
        <taxon>Streptomyces</taxon>
    </lineage>
</organism>
<comment type="caution">
    <text evidence="4">The sequence shown here is derived from an EMBL/GenBank/DDBJ whole genome shotgun (WGS) entry which is preliminary data.</text>
</comment>
<name>A0ABU2NKJ5_9ACTN</name>
<dbReference type="EC" id="2.3.1.-" evidence="4"/>
<sequence>MSPAPDGPSTLDLASALPHGYRARPSTAEDVDALCHLVGACEREIQGRVQCDPGLVAAELARPGLVPELDTRVVHDPSGALVARAWVNRRSAVDVHPRHRGRGLGAALLDWADARAVQAGSDYIVQTVPDDDAEAVALLRSRGYQRMVTEWLLAFDMPDEPAVPEPPEGVSVRPFPSGDQRAAYELIQDAFDEWQQRRMPYQEWVQHTVERPSFAPAMSALAFAGDQLVGAVVSLDLTDTGDGYIEQVAVRRDHRGRGIARLLLRHAFRAFHRHGRRTCTLGTHSETGALTPYLRMGMQVRHQSTVYRKSLRAT</sequence>
<proteinExistence type="predicted"/>
<evidence type="ECO:0000256" key="1">
    <source>
        <dbReference type="ARBA" id="ARBA00022679"/>
    </source>
</evidence>
<dbReference type="Proteomes" id="UP001183414">
    <property type="component" value="Unassembled WGS sequence"/>
</dbReference>
<dbReference type="Pfam" id="PF00583">
    <property type="entry name" value="Acetyltransf_1"/>
    <property type="match status" value="2"/>
</dbReference>
<dbReference type="CDD" id="cd04301">
    <property type="entry name" value="NAT_SF"/>
    <property type="match status" value="2"/>
</dbReference>
<dbReference type="SUPFAM" id="SSF55729">
    <property type="entry name" value="Acyl-CoA N-acyltransferases (Nat)"/>
    <property type="match status" value="2"/>
</dbReference>
<dbReference type="PROSITE" id="PS51186">
    <property type="entry name" value="GNAT"/>
    <property type="match status" value="2"/>
</dbReference>
<evidence type="ECO:0000259" key="3">
    <source>
        <dbReference type="PROSITE" id="PS51186"/>
    </source>
</evidence>
<gene>
    <name evidence="4" type="ORF">RM572_01765</name>
</gene>
<keyword evidence="1 4" id="KW-0808">Transferase</keyword>
<keyword evidence="2 4" id="KW-0012">Acyltransferase</keyword>
<feature type="domain" description="N-acetyltransferase" evidence="3">
    <location>
        <begin position="170"/>
        <end position="314"/>
    </location>
</feature>